<reference evidence="2 3" key="1">
    <citation type="submission" date="2017-09" db="EMBL/GenBank/DDBJ databases">
        <title>WGS assembly of Aquilegia coerulea Goldsmith.</title>
        <authorList>
            <person name="Hodges S."/>
            <person name="Kramer E."/>
            <person name="Nordborg M."/>
            <person name="Tomkins J."/>
            <person name="Borevitz J."/>
            <person name="Derieg N."/>
            <person name="Yan J."/>
            <person name="Mihaltcheva S."/>
            <person name="Hayes R.D."/>
            <person name="Rokhsar D."/>
        </authorList>
    </citation>
    <scope>NUCLEOTIDE SEQUENCE [LARGE SCALE GENOMIC DNA]</scope>
    <source>
        <strain evidence="3">cv. Goldsmith</strain>
    </source>
</reference>
<dbReference type="NCBIfam" id="TIGR01640">
    <property type="entry name" value="F_box_assoc_1"/>
    <property type="match status" value="1"/>
</dbReference>
<gene>
    <name evidence="2" type="ORF">AQUCO_01600122v1</name>
</gene>
<dbReference type="Proteomes" id="UP000230069">
    <property type="component" value="Unassembled WGS sequence"/>
</dbReference>
<dbReference type="PANTHER" id="PTHR31672">
    <property type="entry name" value="BNACNNG10540D PROTEIN"/>
    <property type="match status" value="1"/>
</dbReference>
<sequence>MWCITFYYGYLWCLFCDSSQYAKVGTLSLKALISSLGHLHLSNSRDNGKLIILGPPILHDNDGGCFYTLRFLLFSGNNFQISETLDLPQRFNDWLTPYGTIVSCNGLICLVHSIDILTVLTMFLYATSQQNNLNFFQNQRWFPHPKWSGHFRFHHGFGFDLETNDYKVVRIICQLRERKSIVEVYSLNMDTWRAMDVILPVDITIFSDPKAPLRDGIYCWLGWVLDSFVENSKKSHGVILSFDFTKEVIGTIEVPADVHHSFKNCDLKLSLIRENIALTECERENWHCTIWVLNEYGVKDSWIKLYMVVLVFFSPLSSLEE</sequence>
<keyword evidence="3" id="KW-1185">Reference proteome</keyword>
<name>A0A2G5DQ87_AQUCA</name>
<dbReference type="OrthoDB" id="1867629at2759"/>
<evidence type="ECO:0000313" key="3">
    <source>
        <dbReference type="Proteomes" id="UP000230069"/>
    </source>
</evidence>
<feature type="domain" description="F-box associated beta-propeller type 1" evidence="1">
    <location>
        <begin position="99"/>
        <end position="307"/>
    </location>
</feature>
<dbReference type="InterPro" id="IPR017451">
    <property type="entry name" value="F-box-assoc_interact_dom"/>
</dbReference>
<organism evidence="2 3">
    <name type="scientific">Aquilegia coerulea</name>
    <name type="common">Rocky mountain columbine</name>
    <dbReference type="NCBI Taxonomy" id="218851"/>
    <lineage>
        <taxon>Eukaryota</taxon>
        <taxon>Viridiplantae</taxon>
        <taxon>Streptophyta</taxon>
        <taxon>Embryophyta</taxon>
        <taxon>Tracheophyta</taxon>
        <taxon>Spermatophyta</taxon>
        <taxon>Magnoliopsida</taxon>
        <taxon>Ranunculales</taxon>
        <taxon>Ranunculaceae</taxon>
        <taxon>Thalictroideae</taxon>
        <taxon>Aquilegia</taxon>
    </lineage>
</organism>
<dbReference type="AlphaFoldDB" id="A0A2G5DQ87"/>
<dbReference type="PANTHER" id="PTHR31672:SF13">
    <property type="entry name" value="F-BOX PROTEIN CPR30-LIKE"/>
    <property type="match status" value="1"/>
</dbReference>
<dbReference type="InterPro" id="IPR050796">
    <property type="entry name" value="SCF_F-box_component"/>
</dbReference>
<evidence type="ECO:0000313" key="2">
    <source>
        <dbReference type="EMBL" id="PIA45673.1"/>
    </source>
</evidence>
<dbReference type="InterPro" id="IPR006527">
    <property type="entry name" value="F-box-assoc_dom_typ1"/>
</dbReference>
<dbReference type="InParanoid" id="A0A2G5DQ87"/>
<dbReference type="FunCoup" id="A0A2G5DQ87">
    <property type="interactions" value="30"/>
</dbReference>
<proteinExistence type="predicted"/>
<protein>
    <recommendedName>
        <fullName evidence="1">F-box associated beta-propeller type 1 domain-containing protein</fullName>
    </recommendedName>
</protein>
<dbReference type="Pfam" id="PF07734">
    <property type="entry name" value="FBA_1"/>
    <property type="match status" value="1"/>
</dbReference>
<dbReference type="EMBL" id="KZ305033">
    <property type="protein sequence ID" value="PIA45673.1"/>
    <property type="molecule type" value="Genomic_DNA"/>
</dbReference>
<accession>A0A2G5DQ87</accession>
<evidence type="ECO:0000259" key="1">
    <source>
        <dbReference type="Pfam" id="PF07734"/>
    </source>
</evidence>